<evidence type="ECO:0000259" key="2">
    <source>
        <dbReference type="PROSITE" id="PS50405"/>
    </source>
</evidence>
<dbReference type="SFLD" id="SFLDG00358">
    <property type="entry name" value="Main_(cytGST)"/>
    <property type="match status" value="1"/>
</dbReference>
<dbReference type="GO" id="GO:0016740">
    <property type="term" value="F:transferase activity"/>
    <property type="evidence" value="ECO:0007669"/>
    <property type="project" value="UniProtKB-KW"/>
</dbReference>
<dbReference type="InterPro" id="IPR010987">
    <property type="entry name" value="Glutathione-S-Trfase_C-like"/>
</dbReference>
<dbReference type="SFLD" id="SFLDS00019">
    <property type="entry name" value="Glutathione_Transferase_(cytos"/>
    <property type="match status" value="1"/>
</dbReference>
<evidence type="ECO:0000259" key="1">
    <source>
        <dbReference type="PROSITE" id="PS50404"/>
    </source>
</evidence>
<dbReference type="InterPro" id="IPR036282">
    <property type="entry name" value="Glutathione-S-Trfase_C_sf"/>
</dbReference>
<dbReference type="InterPro" id="IPR004046">
    <property type="entry name" value="GST_C"/>
</dbReference>
<dbReference type="InterPro" id="IPR040079">
    <property type="entry name" value="Glutathione_S-Trfase"/>
</dbReference>
<dbReference type="InterPro" id="IPR004045">
    <property type="entry name" value="Glutathione_S-Trfase_N"/>
</dbReference>
<dbReference type="Gene3D" id="3.40.30.10">
    <property type="entry name" value="Glutaredoxin"/>
    <property type="match status" value="1"/>
</dbReference>
<comment type="caution">
    <text evidence="3">The sequence shown here is derived from an EMBL/GenBank/DDBJ whole genome shotgun (WGS) entry which is preliminary data.</text>
</comment>
<keyword evidence="4" id="KW-1185">Reference proteome</keyword>
<evidence type="ECO:0000313" key="3">
    <source>
        <dbReference type="EMBL" id="MXP09964.1"/>
    </source>
</evidence>
<proteinExistence type="predicted"/>
<dbReference type="SUPFAM" id="SSF47616">
    <property type="entry name" value="GST C-terminal domain-like"/>
    <property type="match status" value="1"/>
</dbReference>
<dbReference type="SFLD" id="SFLDG01150">
    <property type="entry name" value="Main.1:_Beta-like"/>
    <property type="match status" value="1"/>
</dbReference>
<gene>
    <name evidence="3" type="ORF">GRI68_07200</name>
</gene>
<organism evidence="3 4">
    <name type="scientific">Alteriqipengyuania halimionae</name>
    <dbReference type="NCBI Taxonomy" id="1926630"/>
    <lineage>
        <taxon>Bacteria</taxon>
        <taxon>Pseudomonadati</taxon>
        <taxon>Pseudomonadota</taxon>
        <taxon>Alphaproteobacteria</taxon>
        <taxon>Sphingomonadales</taxon>
        <taxon>Erythrobacteraceae</taxon>
        <taxon>Alteriqipengyuania</taxon>
    </lineage>
</organism>
<dbReference type="Gene3D" id="1.20.1050.10">
    <property type="match status" value="1"/>
</dbReference>
<dbReference type="CDD" id="cd03046">
    <property type="entry name" value="GST_N_GTT1_like"/>
    <property type="match status" value="1"/>
</dbReference>
<dbReference type="InterPro" id="IPR036249">
    <property type="entry name" value="Thioredoxin-like_sf"/>
</dbReference>
<dbReference type="CDD" id="cd03207">
    <property type="entry name" value="GST_C_8"/>
    <property type="match status" value="1"/>
</dbReference>
<evidence type="ECO:0000313" key="4">
    <source>
        <dbReference type="Proteomes" id="UP000429229"/>
    </source>
</evidence>
<dbReference type="Pfam" id="PF13409">
    <property type="entry name" value="GST_N_2"/>
    <property type="match status" value="1"/>
</dbReference>
<reference evidence="3 4" key="1">
    <citation type="submission" date="2019-12" db="EMBL/GenBank/DDBJ databases">
        <title>Genomic-based taxomic classification of the family Erythrobacteraceae.</title>
        <authorList>
            <person name="Xu L."/>
        </authorList>
    </citation>
    <scope>NUCLEOTIDE SEQUENCE [LARGE SCALE GENOMIC DNA]</scope>
    <source>
        <strain evidence="3 4">LMG 29519</strain>
    </source>
</reference>
<feature type="domain" description="GST N-terminal" evidence="1">
    <location>
        <begin position="1"/>
        <end position="84"/>
    </location>
</feature>
<dbReference type="SUPFAM" id="SSF52833">
    <property type="entry name" value="Thioredoxin-like"/>
    <property type="match status" value="1"/>
</dbReference>
<dbReference type="AlphaFoldDB" id="A0A6I4U3N4"/>
<dbReference type="Pfam" id="PF00043">
    <property type="entry name" value="GST_C"/>
    <property type="match status" value="1"/>
</dbReference>
<accession>A0A6I4U3N4</accession>
<feature type="domain" description="GST C-terminal" evidence="2">
    <location>
        <begin position="87"/>
        <end position="210"/>
    </location>
</feature>
<protein>
    <submittedName>
        <fullName evidence="3">Glutathione S-transferase</fullName>
    </submittedName>
</protein>
<dbReference type="Proteomes" id="UP000429229">
    <property type="component" value="Unassembled WGS sequence"/>
</dbReference>
<sequence>MAKYTFFTNPLSRAWIAWWALHEVDADYRPVIVNWSNKPDELARANPMGKVPTLVHHHEGDHIHVVTETAAICHYLAEAEASELAPRDEERADYFRWLFFAAGPVEQATTAKTMGFMPTPEQEVMTGFGSLERTVDTLESWFSQNAYVCGDRFTMADVYVGAQVDWGLRSGTMPKRDALARYADAVRSRDAYRHTEAVCAEFLPEQSDDA</sequence>
<dbReference type="PANTHER" id="PTHR44051:SF21">
    <property type="entry name" value="GLUTATHIONE S-TRANSFERASE FAMILY PROTEIN"/>
    <property type="match status" value="1"/>
</dbReference>
<dbReference type="OrthoDB" id="5740960at2"/>
<dbReference type="EMBL" id="WTYR01000001">
    <property type="protein sequence ID" value="MXP09964.1"/>
    <property type="molecule type" value="Genomic_DNA"/>
</dbReference>
<dbReference type="PANTHER" id="PTHR44051">
    <property type="entry name" value="GLUTATHIONE S-TRANSFERASE-RELATED"/>
    <property type="match status" value="1"/>
</dbReference>
<dbReference type="PROSITE" id="PS50405">
    <property type="entry name" value="GST_CTER"/>
    <property type="match status" value="1"/>
</dbReference>
<name>A0A6I4U3N4_9SPHN</name>
<dbReference type="PROSITE" id="PS50404">
    <property type="entry name" value="GST_NTER"/>
    <property type="match status" value="1"/>
</dbReference>
<keyword evidence="3" id="KW-0808">Transferase</keyword>